<evidence type="ECO:0000256" key="1">
    <source>
        <dbReference type="ARBA" id="ARBA00023125"/>
    </source>
</evidence>
<sequence>MKSSTAADMSIGQIAGHFGLATHVLRHWESQGLLAPARAEAARRRYGSDDLYRIALILRAKEVGFGLDEIRKVMTAPDSESRREVLRRHHTTLARRIAEAQAALELIECALDCAHGDFLRCPHFQAAVAERIDLEPPTARPAPAQ</sequence>
<dbReference type="GO" id="GO:0003700">
    <property type="term" value="F:DNA-binding transcription factor activity"/>
    <property type="evidence" value="ECO:0007669"/>
    <property type="project" value="InterPro"/>
</dbReference>
<dbReference type="SUPFAM" id="SSF46955">
    <property type="entry name" value="Putative DNA-binding domain"/>
    <property type="match status" value="1"/>
</dbReference>
<dbReference type="InterPro" id="IPR009061">
    <property type="entry name" value="DNA-bd_dom_put_sf"/>
</dbReference>
<dbReference type="PANTHER" id="PTHR30204">
    <property type="entry name" value="REDOX-CYCLING DRUG-SENSING TRANSCRIPTIONAL ACTIVATOR SOXR"/>
    <property type="match status" value="1"/>
</dbReference>
<evidence type="ECO:0000313" key="4">
    <source>
        <dbReference type="Proteomes" id="UP000586827"/>
    </source>
</evidence>
<evidence type="ECO:0000259" key="2">
    <source>
        <dbReference type="PROSITE" id="PS50937"/>
    </source>
</evidence>
<keyword evidence="4" id="KW-1185">Reference proteome</keyword>
<dbReference type="PROSITE" id="PS50937">
    <property type="entry name" value="HTH_MERR_2"/>
    <property type="match status" value="1"/>
</dbReference>
<dbReference type="RefSeq" id="WP_067518204.1">
    <property type="nucleotide sequence ID" value="NZ_JABELX010000003.1"/>
</dbReference>
<accession>A0A849BY10</accession>
<dbReference type="PANTHER" id="PTHR30204:SF93">
    <property type="entry name" value="HTH MERR-TYPE DOMAIN-CONTAINING PROTEIN"/>
    <property type="match status" value="1"/>
</dbReference>
<proteinExistence type="predicted"/>
<dbReference type="Gene3D" id="1.10.1660.10">
    <property type="match status" value="1"/>
</dbReference>
<keyword evidence="1" id="KW-0238">DNA-binding</keyword>
<name>A0A849BY10_9NOCA</name>
<comment type="caution">
    <text evidence="3">The sequence shown here is derived from an EMBL/GenBank/DDBJ whole genome shotgun (WGS) entry which is preliminary data.</text>
</comment>
<dbReference type="SMART" id="SM00422">
    <property type="entry name" value="HTH_MERR"/>
    <property type="match status" value="1"/>
</dbReference>
<feature type="domain" description="HTH merR-type" evidence="2">
    <location>
        <begin position="8"/>
        <end position="76"/>
    </location>
</feature>
<protein>
    <submittedName>
        <fullName evidence="3">MerR family transcriptional regulator</fullName>
    </submittedName>
</protein>
<dbReference type="AlphaFoldDB" id="A0A849BY10"/>
<dbReference type="InterPro" id="IPR000551">
    <property type="entry name" value="MerR-type_HTH_dom"/>
</dbReference>
<dbReference type="PRINTS" id="PR00040">
    <property type="entry name" value="HTHMERR"/>
</dbReference>
<dbReference type="GO" id="GO:0003677">
    <property type="term" value="F:DNA binding"/>
    <property type="evidence" value="ECO:0007669"/>
    <property type="project" value="UniProtKB-KW"/>
</dbReference>
<gene>
    <name evidence="3" type="ORF">HLB23_09695</name>
</gene>
<organism evidence="3 4">
    <name type="scientific">Nocardia uniformis</name>
    <dbReference type="NCBI Taxonomy" id="53432"/>
    <lineage>
        <taxon>Bacteria</taxon>
        <taxon>Bacillati</taxon>
        <taxon>Actinomycetota</taxon>
        <taxon>Actinomycetes</taxon>
        <taxon>Mycobacteriales</taxon>
        <taxon>Nocardiaceae</taxon>
        <taxon>Nocardia</taxon>
    </lineage>
</organism>
<reference evidence="3 4" key="1">
    <citation type="submission" date="2020-05" db="EMBL/GenBank/DDBJ databases">
        <title>MicrobeNet Type strains.</title>
        <authorList>
            <person name="Nicholson A.C."/>
        </authorList>
    </citation>
    <scope>NUCLEOTIDE SEQUENCE [LARGE SCALE GENOMIC DNA]</scope>
    <source>
        <strain evidence="3 4">JCM 3224</strain>
    </source>
</reference>
<dbReference type="CDD" id="cd00592">
    <property type="entry name" value="HTH_MerR-like"/>
    <property type="match status" value="1"/>
</dbReference>
<dbReference type="InterPro" id="IPR047057">
    <property type="entry name" value="MerR_fam"/>
</dbReference>
<dbReference type="EMBL" id="JABELX010000003">
    <property type="protein sequence ID" value="NNH70128.1"/>
    <property type="molecule type" value="Genomic_DNA"/>
</dbReference>
<dbReference type="Proteomes" id="UP000586827">
    <property type="component" value="Unassembled WGS sequence"/>
</dbReference>
<dbReference type="Pfam" id="PF13411">
    <property type="entry name" value="MerR_1"/>
    <property type="match status" value="1"/>
</dbReference>
<evidence type="ECO:0000313" key="3">
    <source>
        <dbReference type="EMBL" id="NNH70128.1"/>
    </source>
</evidence>